<comment type="caution">
    <text evidence="1">The sequence shown here is derived from an EMBL/GenBank/DDBJ whole genome shotgun (WGS) entry which is preliminary data.</text>
</comment>
<dbReference type="Gene3D" id="3.10.450.50">
    <property type="match status" value="1"/>
</dbReference>
<evidence type="ECO:0000313" key="1">
    <source>
        <dbReference type="EMBL" id="RDS79142.1"/>
    </source>
</evidence>
<name>A0A370WSP0_9GAMM</name>
<dbReference type="EMBL" id="QRBE01000016">
    <property type="protein sequence ID" value="RDS79142.1"/>
    <property type="molecule type" value="Genomic_DNA"/>
</dbReference>
<gene>
    <name evidence="1" type="ORF">DWU98_19250</name>
</gene>
<sequence length="130" mass="15509">MEPNLITAPELLPVLEELTRREPIFHRPEFGITRGDFEAMTEPDYWEVGASGRRYSRQYVLDVLEERYRQPFEDHWETSDFHCMEIASANYLLTYTLRQGGRVTRRATLWRRTAQDWKIVYHQGTVVTDQ</sequence>
<dbReference type="RefSeq" id="WP_115497217.1">
    <property type="nucleotide sequence ID" value="NZ_QRBE01000016.1"/>
</dbReference>
<organism evidence="1 2">
    <name type="scientific">Dyella monticola</name>
    <dbReference type="NCBI Taxonomy" id="1927958"/>
    <lineage>
        <taxon>Bacteria</taxon>
        <taxon>Pseudomonadati</taxon>
        <taxon>Pseudomonadota</taxon>
        <taxon>Gammaproteobacteria</taxon>
        <taxon>Lysobacterales</taxon>
        <taxon>Rhodanobacteraceae</taxon>
        <taxon>Dyella</taxon>
    </lineage>
</organism>
<dbReference type="AlphaFoldDB" id="A0A370WSP0"/>
<dbReference type="OrthoDB" id="121974at2"/>
<evidence type="ECO:0000313" key="2">
    <source>
        <dbReference type="Proteomes" id="UP000254258"/>
    </source>
</evidence>
<proteinExistence type="predicted"/>
<accession>A0A370WSP0</accession>
<keyword evidence="2" id="KW-1185">Reference proteome</keyword>
<dbReference type="InterPro" id="IPR032710">
    <property type="entry name" value="NTF2-like_dom_sf"/>
</dbReference>
<dbReference type="Proteomes" id="UP000254258">
    <property type="component" value="Unassembled WGS sequence"/>
</dbReference>
<protein>
    <submittedName>
        <fullName evidence="1">DUF4440 domain-containing protein</fullName>
    </submittedName>
</protein>
<dbReference type="SUPFAM" id="SSF54427">
    <property type="entry name" value="NTF2-like"/>
    <property type="match status" value="1"/>
</dbReference>
<reference evidence="1 2" key="1">
    <citation type="submission" date="2018-07" db="EMBL/GenBank/DDBJ databases">
        <title>Dyella monticola sp. nov. and Dyella psychrodurans sp. nov. isolated from monsoon evergreen broad-leaved forest soil of Dinghu Mountain, China.</title>
        <authorList>
            <person name="Gao Z."/>
            <person name="Qiu L."/>
        </authorList>
    </citation>
    <scope>NUCLEOTIDE SEQUENCE [LARGE SCALE GENOMIC DNA]</scope>
    <source>
        <strain evidence="1 2">4G-K06</strain>
    </source>
</reference>